<evidence type="ECO:0000256" key="5">
    <source>
        <dbReference type="ARBA" id="ARBA00022898"/>
    </source>
</evidence>
<dbReference type="Gene3D" id="3.90.1150.10">
    <property type="entry name" value="Aspartate Aminotransferase, domain 1"/>
    <property type="match status" value="1"/>
</dbReference>
<dbReference type="InterPro" id="IPR050596">
    <property type="entry name" value="AspAT/PAT-like"/>
</dbReference>
<dbReference type="EC" id="2.6.1.-" evidence="6"/>
<dbReference type="Proteomes" id="UP000035996">
    <property type="component" value="Unassembled WGS sequence"/>
</dbReference>
<dbReference type="InterPro" id="IPR015424">
    <property type="entry name" value="PyrdxlP-dep_Trfase"/>
</dbReference>
<dbReference type="GO" id="GO:0006520">
    <property type="term" value="P:amino acid metabolic process"/>
    <property type="evidence" value="ECO:0007669"/>
    <property type="project" value="InterPro"/>
</dbReference>
<dbReference type="PANTHER" id="PTHR46383:SF3">
    <property type="entry name" value="ASPARTATE AMINOTRANSFERASE-RELATED"/>
    <property type="match status" value="1"/>
</dbReference>
<protein>
    <recommendedName>
        <fullName evidence="6">Aminotransferase</fullName>
        <ecNumber evidence="6">2.6.1.-</ecNumber>
    </recommendedName>
</protein>
<dbReference type="Pfam" id="PF00155">
    <property type="entry name" value="Aminotran_1_2"/>
    <property type="match status" value="1"/>
</dbReference>
<evidence type="ECO:0000256" key="4">
    <source>
        <dbReference type="ARBA" id="ARBA00022679"/>
    </source>
</evidence>
<dbReference type="InterPro" id="IPR015421">
    <property type="entry name" value="PyrdxlP-dep_Trfase_major"/>
</dbReference>
<dbReference type="SUPFAM" id="SSF53383">
    <property type="entry name" value="PLP-dependent transferases"/>
    <property type="match status" value="1"/>
</dbReference>
<proteinExistence type="inferred from homology"/>
<dbReference type="NCBIfam" id="NF005816">
    <property type="entry name" value="PRK07682.1"/>
    <property type="match status" value="1"/>
</dbReference>
<dbReference type="InterPro" id="IPR004838">
    <property type="entry name" value="NHTrfase_class1_PyrdxlP-BS"/>
</dbReference>
<dbReference type="PROSITE" id="PS00105">
    <property type="entry name" value="AA_TRANSFER_CLASS_1"/>
    <property type="match status" value="1"/>
</dbReference>
<reference evidence="8" key="1">
    <citation type="submission" date="2015-06" db="EMBL/GenBank/DDBJ databases">
        <authorList>
            <person name="Liu B."/>
            <person name="Wang J."/>
            <person name="Zhu Y."/>
            <person name="Liu G."/>
            <person name="Chen Q."/>
            <person name="Zheng C."/>
            <person name="Che J."/>
            <person name="Ge C."/>
            <person name="Shi H."/>
            <person name="Pan Z."/>
            <person name="Liu X."/>
        </authorList>
    </citation>
    <scope>NUCLEOTIDE SEQUENCE [LARGE SCALE GENOMIC DNA]</scope>
    <source>
        <strain evidence="8">DSM 16346</strain>
    </source>
</reference>
<dbReference type="CDD" id="cd00609">
    <property type="entry name" value="AAT_like"/>
    <property type="match status" value="1"/>
</dbReference>
<dbReference type="STRING" id="157733.AB986_10310"/>
<accession>A0A0J6D5I3</accession>
<keyword evidence="5" id="KW-0663">Pyridoxal phosphate</keyword>
<comment type="similarity">
    <text evidence="2 6">Belongs to the class-I pyridoxal-phosphate-dependent aminotransferase family.</text>
</comment>
<organism evidence="8 9">
    <name type="scientific">Guptibacillus hwajinpoensis</name>
    <dbReference type="NCBI Taxonomy" id="208199"/>
    <lineage>
        <taxon>Bacteria</taxon>
        <taxon>Bacillati</taxon>
        <taxon>Bacillota</taxon>
        <taxon>Bacilli</taxon>
        <taxon>Bacillales</taxon>
        <taxon>Guptibacillaceae</taxon>
        <taxon>Guptibacillus</taxon>
    </lineage>
</organism>
<comment type="caution">
    <text evidence="8">The sequence shown here is derived from an EMBL/GenBank/DDBJ whole genome shotgun (WGS) entry which is preliminary data.</text>
</comment>
<dbReference type="EMBL" id="LELK01000001">
    <property type="protein sequence ID" value="KMM39554.1"/>
    <property type="molecule type" value="Genomic_DNA"/>
</dbReference>
<dbReference type="RefSeq" id="WP_048310728.1">
    <property type="nucleotide sequence ID" value="NZ_CP119526.1"/>
</dbReference>
<dbReference type="InterPro" id="IPR015422">
    <property type="entry name" value="PyrdxlP-dep_Trfase_small"/>
</dbReference>
<evidence type="ECO:0000256" key="1">
    <source>
        <dbReference type="ARBA" id="ARBA00001933"/>
    </source>
</evidence>
<keyword evidence="9" id="KW-1185">Reference proteome</keyword>
<dbReference type="PATRIC" id="fig|157733.3.peg.4372"/>
<keyword evidence="3 6" id="KW-0032">Aminotransferase</keyword>
<sequence>MKEVQQQYLSKTASKLKPSGIRKFFDLASQMDNVISLGVGEPDFVTPWNVCEAGYASLESGYTAYTANAGLLELREEISSYLSDQFSLSYSAESQIILTVGASQAIDLAFRSIIDPGDEVVIVEPGFVAYAPAVTLAGGIPVSLETKAEDEFKLTRESLEKAITKRTKAILLCFPSNPTGATMSKEELQSVTDVIEKHDLLVLSDEIYAELTYDETHYSIARLDGMKERTILISGFSKAFAMTGWRLGYVTGPEEIIAAMLKIHQYTMMCAPTIAQHGALEALQNGRDDLEKMKKSYRQRRNYLVKAFNQIGLSCHMPGGAFYAFPSIQSTGMTSDEFAEKLLEEERVAVVPGHVFGAGGEGYIRCSYATSIESLQEAVKRIGVFVERHRAE</sequence>
<dbReference type="AlphaFoldDB" id="A0A0J6D5I3"/>
<dbReference type="OrthoDB" id="9802328at2"/>
<evidence type="ECO:0000256" key="2">
    <source>
        <dbReference type="ARBA" id="ARBA00007441"/>
    </source>
</evidence>
<feature type="domain" description="Aminotransferase class I/classII large" evidence="7">
    <location>
        <begin position="33"/>
        <end position="382"/>
    </location>
</feature>
<dbReference type="GO" id="GO:0030170">
    <property type="term" value="F:pyridoxal phosphate binding"/>
    <property type="evidence" value="ECO:0007669"/>
    <property type="project" value="InterPro"/>
</dbReference>
<dbReference type="InterPro" id="IPR004839">
    <property type="entry name" value="Aminotransferase_I/II_large"/>
</dbReference>
<keyword evidence="4 6" id="KW-0808">Transferase</keyword>
<evidence type="ECO:0000256" key="6">
    <source>
        <dbReference type="RuleBase" id="RU000481"/>
    </source>
</evidence>
<dbReference type="PANTHER" id="PTHR46383">
    <property type="entry name" value="ASPARTATE AMINOTRANSFERASE"/>
    <property type="match status" value="1"/>
</dbReference>
<dbReference type="GO" id="GO:0008483">
    <property type="term" value="F:transaminase activity"/>
    <property type="evidence" value="ECO:0007669"/>
    <property type="project" value="UniProtKB-KW"/>
</dbReference>
<name>A0A0J6D5I3_9BACL</name>
<evidence type="ECO:0000313" key="9">
    <source>
        <dbReference type="Proteomes" id="UP000035996"/>
    </source>
</evidence>
<evidence type="ECO:0000256" key="3">
    <source>
        <dbReference type="ARBA" id="ARBA00022576"/>
    </source>
</evidence>
<comment type="cofactor">
    <cofactor evidence="1 6">
        <name>pyridoxal 5'-phosphate</name>
        <dbReference type="ChEBI" id="CHEBI:597326"/>
    </cofactor>
</comment>
<evidence type="ECO:0000313" key="8">
    <source>
        <dbReference type="EMBL" id="KMM39554.1"/>
    </source>
</evidence>
<evidence type="ECO:0000259" key="7">
    <source>
        <dbReference type="Pfam" id="PF00155"/>
    </source>
</evidence>
<dbReference type="Gene3D" id="3.40.640.10">
    <property type="entry name" value="Type I PLP-dependent aspartate aminotransferase-like (Major domain)"/>
    <property type="match status" value="1"/>
</dbReference>
<gene>
    <name evidence="8" type="ORF">AB986_10310</name>
</gene>
<dbReference type="FunFam" id="3.40.640.10:FF:000033">
    <property type="entry name" value="Aspartate aminotransferase"/>
    <property type="match status" value="1"/>
</dbReference>